<dbReference type="Proteomes" id="UP000515819">
    <property type="component" value="Chromosome"/>
</dbReference>
<dbReference type="EMBL" id="CP060632">
    <property type="protein sequence ID" value="QNL98788.1"/>
    <property type="molecule type" value="Genomic_DNA"/>
</dbReference>
<keyword evidence="3" id="KW-1185">Reference proteome</keyword>
<evidence type="ECO:0000313" key="2">
    <source>
        <dbReference type="EMBL" id="QNL98788.1"/>
    </source>
</evidence>
<evidence type="ECO:0000313" key="3">
    <source>
        <dbReference type="Proteomes" id="UP000515819"/>
    </source>
</evidence>
<dbReference type="RefSeq" id="WP_117780617.1">
    <property type="nucleotide sequence ID" value="NZ_CP060632.1"/>
</dbReference>
<evidence type="ECO:0000256" key="1">
    <source>
        <dbReference type="SAM" id="Phobius"/>
    </source>
</evidence>
<name>A0A7G9FJQ7_9FIRM</name>
<evidence type="ECO:0008006" key="4">
    <source>
        <dbReference type="Google" id="ProtNLM"/>
    </source>
</evidence>
<dbReference type="KEGG" id="wcp:H9Q76_08510"/>
<dbReference type="AlphaFoldDB" id="A0A7G9FJQ7"/>
<sequence length="153" mass="16911">MSSKTKIIVLKSKELIYTGIFIVLGILLILLLWYMFSPKENEKDTTDTSISTETFATYQPGVYTSQLNLGGTTLELQTTIDKHAVTHIEVSNTNETVTAMYPLLTPSVDAINEQLQITGDLDSVTYASDNQYTTLLILEAARQAAQSARIDTN</sequence>
<keyword evidence="1" id="KW-1133">Transmembrane helix</keyword>
<protein>
    <recommendedName>
        <fullName evidence="4">FMN-binding domain-containing protein</fullName>
    </recommendedName>
</protein>
<accession>A0A7G9FJQ7</accession>
<feature type="transmembrane region" description="Helical" evidence="1">
    <location>
        <begin position="15"/>
        <end position="36"/>
    </location>
</feature>
<reference evidence="2 3" key="1">
    <citation type="submission" date="2020-08" db="EMBL/GenBank/DDBJ databases">
        <authorList>
            <person name="Liu C."/>
            <person name="Sun Q."/>
        </authorList>
    </citation>
    <scope>NUCLEOTIDE SEQUENCE [LARGE SCALE GENOMIC DNA]</scope>
    <source>
        <strain evidence="2 3">NSJ-4</strain>
    </source>
</reference>
<organism evidence="2 3">
    <name type="scientific">Wujia chipingensis</name>
    <dbReference type="NCBI Taxonomy" id="2763670"/>
    <lineage>
        <taxon>Bacteria</taxon>
        <taxon>Bacillati</taxon>
        <taxon>Bacillota</taxon>
        <taxon>Clostridia</taxon>
        <taxon>Lachnospirales</taxon>
        <taxon>Lachnospiraceae</taxon>
        <taxon>Wujia</taxon>
    </lineage>
</organism>
<keyword evidence="1" id="KW-0472">Membrane</keyword>
<gene>
    <name evidence="2" type="ORF">H9Q76_08510</name>
</gene>
<proteinExistence type="predicted"/>
<keyword evidence="1" id="KW-0812">Transmembrane</keyword>